<feature type="active site" description="Proton acceptor" evidence="8">
    <location>
        <position position="235"/>
    </location>
</feature>
<dbReference type="InterPro" id="IPR018485">
    <property type="entry name" value="FGGY_C"/>
</dbReference>
<feature type="domain" description="Carbohydrate kinase FGGY N-terminal" evidence="10">
    <location>
        <begin position="1"/>
        <end position="242"/>
    </location>
</feature>
<dbReference type="GO" id="GO:0004856">
    <property type="term" value="F:D-xylulokinase activity"/>
    <property type="evidence" value="ECO:0007669"/>
    <property type="project" value="UniProtKB-UniRule"/>
</dbReference>
<dbReference type="InterPro" id="IPR006000">
    <property type="entry name" value="Xylulokinase"/>
</dbReference>
<dbReference type="AlphaFoldDB" id="A0A7Y6TY90"/>
<proteinExistence type="inferred from homology"/>
<evidence type="ECO:0000256" key="2">
    <source>
        <dbReference type="ARBA" id="ARBA00022629"/>
    </source>
</evidence>
<dbReference type="InterPro" id="IPR018483">
    <property type="entry name" value="Carb_kinase_FGGY_CS"/>
</dbReference>
<keyword evidence="6 8" id="KW-0067">ATP-binding</keyword>
<evidence type="ECO:0000259" key="10">
    <source>
        <dbReference type="Pfam" id="PF00370"/>
    </source>
</evidence>
<evidence type="ECO:0000256" key="1">
    <source>
        <dbReference type="ARBA" id="ARBA00009156"/>
    </source>
</evidence>
<evidence type="ECO:0000256" key="4">
    <source>
        <dbReference type="ARBA" id="ARBA00022741"/>
    </source>
</evidence>
<feature type="site" description="Important for activity" evidence="8">
    <location>
        <position position="6"/>
    </location>
</feature>
<dbReference type="Proteomes" id="UP000529637">
    <property type="component" value="Unassembled WGS sequence"/>
</dbReference>
<evidence type="ECO:0000256" key="8">
    <source>
        <dbReference type="HAMAP-Rule" id="MF_02220"/>
    </source>
</evidence>
<dbReference type="InterPro" id="IPR043129">
    <property type="entry name" value="ATPase_NBD"/>
</dbReference>
<sequence>MTLGIDLGTSAVKALLLDDERIVGVAEAALVVARPQPGWSEQDPDDWWRATCDCLDRLQADHRAALAAVAAIGLSGQMHGATLLDRHGAVLRPCILWNDGRSAAQCAELEARAPTLRGVAGNPAMPGFTAPKLLWVREHEPALFDRIDRVLLPKAWLRWKLCGEFVDEMSDASGTLWLDVGRRRWSDELLAACGLTAAQMPRLVEGNAAAGALRPEWVRRWGFQRAPLLAGGAGDNAAGAVGVGAVRPGDAFVSLGTSGVLWATTAGFAPRPERGVHAFCHAVPDTWHQMGVLLSAAASLAFWSRVSGQGEAALLAGLGARPERPAACWFAPYLAGERTPHNDADVRGGFLALDSATDAAAMTQAVLEGVAYAFRDARDALASAGTRIDEADLIGGGSRSAYWADVLANVLGVPLHQLEGSEVGAALGAARLARMAADGGTLHAARPRRLRSFEPRPALAAQYTEAYARWQALYGVLRQVPPAPPLATPTSAESTGALA</sequence>
<evidence type="ECO:0000256" key="5">
    <source>
        <dbReference type="ARBA" id="ARBA00022777"/>
    </source>
</evidence>
<reference evidence="12 13" key="1">
    <citation type="submission" date="2020-06" db="EMBL/GenBank/DDBJ databases">
        <title>Schlegella sp. ID0723 isolated from air conditioner.</title>
        <authorList>
            <person name="Kim D.Y."/>
            <person name="Kim D.-U."/>
        </authorList>
    </citation>
    <scope>NUCLEOTIDE SEQUENCE [LARGE SCALE GENOMIC DNA]</scope>
    <source>
        <strain evidence="12 13">ID0723</strain>
    </source>
</reference>
<feature type="domain" description="Carbohydrate kinase FGGY C-terminal" evidence="11">
    <location>
        <begin position="252"/>
        <end position="437"/>
    </location>
</feature>
<comment type="similarity">
    <text evidence="1 8 9">Belongs to the FGGY kinase family.</text>
</comment>
<dbReference type="GO" id="GO:0005998">
    <property type="term" value="P:xylulose catabolic process"/>
    <property type="evidence" value="ECO:0007669"/>
    <property type="project" value="UniProtKB-UniRule"/>
</dbReference>
<evidence type="ECO:0000256" key="9">
    <source>
        <dbReference type="RuleBase" id="RU364073"/>
    </source>
</evidence>
<evidence type="ECO:0000256" key="7">
    <source>
        <dbReference type="ARBA" id="ARBA00023277"/>
    </source>
</evidence>
<dbReference type="InterPro" id="IPR000577">
    <property type="entry name" value="Carb_kinase_FGGY"/>
</dbReference>
<protein>
    <recommendedName>
        <fullName evidence="8 9">Xylulose kinase</fullName>
        <shortName evidence="8 9">Xylulokinase</shortName>
        <ecNumber evidence="8 9">2.7.1.17</ecNumber>
    </recommendedName>
</protein>
<dbReference type="EMBL" id="JABWMJ010000010">
    <property type="protein sequence ID" value="NUZ07998.1"/>
    <property type="molecule type" value="Genomic_DNA"/>
</dbReference>
<dbReference type="EC" id="2.7.1.17" evidence="8 9"/>
<dbReference type="Pfam" id="PF02782">
    <property type="entry name" value="FGGY_C"/>
    <property type="match status" value="1"/>
</dbReference>
<dbReference type="PANTHER" id="PTHR43095:SF6">
    <property type="entry name" value="XYLULOSE KINASE"/>
    <property type="match status" value="1"/>
</dbReference>
<dbReference type="PANTHER" id="PTHR43095">
    <property type="entry name" value="SUGAR KINASE"/>
    <property type="match status" value="1"/>
</dbReference>
<gene>
    <name evidence="8 9 12" type="primary">xylB</name>
    <name evidence="12" type="ORF">HQN59_19720</name>
</gene>
<dbReference type="PROSITE" id="PS00933">
    <property type="entry name" value="FGGY_KINASES_1"/>
    <property type="match status" value="1"/>
</dbReference>
<organism evidence="12 13">
    <name type="scientific">Piscinibacter koreensis</name>
    <dbReference type="NCBI Taxonomy" id="2742824"/>
    <lineage>
        <taxon>Bacteria</taxon>
        <taxon>Pseudomonadati</taxon>
        <taxon>Pseudomonadota</taxon>
        <taxon>Betaproteobacteria</taxon>
        <taxon>Burkholderiales</taxon>
        <taxon>Sphaerotilaceae</taxon>
        <taxon>Piscinibacter</taxon>
    </lineage>
</organism>
<dbReference type="Gene3D" id="3.30.420.40">
    <property type="match status" value="2"/>
</dbReference>
<dbReference type="GO" id="GO:0042732">
    <property type="term" value="P:D-xylose metabolic process"/>
    <property type="evidence" value="ECO:0007669"/>
    <property type="project" value="UniProtKB-KW"/>
</dbReference>
<evidence type="ECO:0000313" key="12">
    <source>
        <dbReference type="EMBL" id="NUZ07998.1"/>
    </source>
</evidence>
<dbReference type="NCBIfam" id="TIGR01312">
    <property type="entry name" value="XylB"/>
    <property type="match status" value="1"/>
</dbReference>
<evidence type="ECO:0000256" key="6">
    <source>
        <dbReference type="ARBA" id="ARBA00022840"/>
    </source>
</evidence>
<keyword evidence="7 8" id="KW-0119">Carbohydrate metabolism</keyword>
<dbReference type="PIRSF" id="PIRSF000538">
    <property type="entry name" value="GlpK"/>
    <property type="match status" value="1"/>
</dbReference>
<evidence type="ECO:0000259" key="11">
    <source>
        <dbReference type="Pfam" id="PF02782"/>
    </source>
</evidence>
<comment type="function">
    <text evidence="8">Catalyzes the phosphorylation of D-xylulose to D-xylulose 5-phosphate.</text>
</comment>
<keyword evidence="2 8" id="KW-0859">Xylose metabolism</keyword>
<keyword evidence="13" id="KW-1185">Reference proteome</keyword>
<name>A0A7Y6TY90_9BURK</name>
<dbReference type="HAMAP" id="MF_02220">
    <property type="entry name" value="XylB"/>
    <property type="match status" value="1"/>
</dbReference>
<dbReference type="SUPFAM" id="SSF53067">
    <property type="entry name" value="Actin-like ATPase domain"/>
    <property type="match status" value="2"/>
</dbReference>
<accession>A0A7Y6TY90</accession>
<keyword evidence="5 8" id="KW-0418">Kinase</keyword>
<dbReference type="CDD" id="cd07808">
    <property type="entry name" value="ASKHA_NBD_FGGY_EcXK-like"/>
    <property type="match status" value="1"/>
</dbReference>
<feature type="binding site" evidence="8">
    <location>
        <begin position="78"/>
        <end position="79"/>
    </location>
    <ligand>
        <name>substrate</name>
    </ligand>
</feature>
<dbReference type="InterPro" id="IPR018484">
    <property type="entry name" value="FGGY_N"/>
</dbReference>
<dbReference type="GO" id="GO:0005524">
    <property type="term" value="F:ATP binding"/>
    <property type="evidence" value="ECO:0007669"/>
    <property type="project" value="UniProtKB-UniRule"/>
</dbReference>
<evidence type="ECO:0000313" key="13">
    <source>
        <dbReference type="Proteomes" id="UP000529637"/>
    </source>
</evidence>
<dbReference type="Pfam" id="PF00370">
    <property type="entry name" value="FGGY_N"/>
    <property type="match status" value="1"/>
</dbReference>
<comment type="caution">
    <text evidence="12">The sequence shown here is derived from an EMBL/GenBank/DDBJ whole genome shotgun (WGS) entry which is preliminary data.</text>
</comment>
<dbReference type="InterPro" id="IPR050406">
    <property type="entry name" value="FGGY_Carb_Kinase"/>
</dbReference>
<keyword evidence="3 8" id="KW-0808">Transferase</keyword>
<evidence type="ECO:0000256" key="3">
    <source>
        <dbReference type="ARBA" id="ARBA00022679"/>
    </source>
</evidence>
<keyword evidence="4 8" id="KW-0547">Nucleotide-binding</keyword>
<comment type="catalytic activity">
    <reaction evidence="8 9">
        <text>D-xylulose + ATP = D-xylulose 5-phosphate + ADP + H(+)</text>
        <dbReference type="Rhea" id="RHEA:10964"/>
        <dbReference type="ChEBI" id="CHEBI:15378"/>
        <dbReference type="ChEBI" id="CHEBI:17140"/>
        <dbReference type="ChEBI" id="CHEBI:30616"/>
        <dbReference type="ChEBI" id="CHEBI:57737"/>
        <dbReference type="ChEBI" id="CHEBI:456216"/>
        <dbReference type="EC" id="2.7.1.17"/>
    </reaction>
</comment>